<protein>
    <submittedName>
        <fullName evidence="2">ATP binding</fullName>
    </submittedName>
</protein>
<dbReference type="PANTHER" id="PTHR24359:SF1">
    <property type="entry name" value="INHIBITOR OF NUCLEAR FACTOR KAPPA-B KINASE EPSILON SUBUNIT HOMOLOG 1-RELATED"/>
    <property type="match status" value="1"/>
</dbReference>
<sequence length="435" mass="49848">MLKAYAEPKRCRSIMAQEGATQTMSTQTTIYPICEDRRSIDKEVTKHATDSVLKDTSKQQVEANKPSKIPLFSKATKKETKDITLYNLFHKHWIQERVLGEGGDGIVYLYQSRKQQSKCIAVKIPRNNSISARNGLVQEVKNLCLLEPHDHILDMCHATGGWWPCGPAIFLPVCELGDLISYRESWCAQQASERKPKHVSEVTIWKLFRDMALALNYIHHELGSGIRYVHNDFKPANILVVTPPGHTEHETLPEEPIFKLSDFARLTTWPTPTGQRAQGFDGTPEYAPPKLEQIAPVQPSADIWGLGATLQFMALGIHPIQSQEAFVLERKAQAKPYPDLEDKREWMSEYWRQRIPTVFRPIHVAKAVLCKEHDLHVPIDYQPYSARLGYWYAQLWKPIAYRPKASKLASLAIPHMDDQIERIKKLRQTRKKISD</sequence>
<organism evidence="2 3">
    <name type="scientific">Didymella rabiei</name>
    <name type="common">Chickpea ascochyta blight fungus</name>
    <name type="synonym">Mycosphaerella rabiei</name>
    <dbReference type="NCBI Taxonomy" id="5454"/>
    <lineage>
        <taxon>Eukaryota</taxon>
        <taxon>Fungi</taxon>
        <taxon>Dikarya</taxon>
        <taxon>Ascomycota</taxon>
        <taxon>Pezizomycotina</taxon>
        <taxon>Dothideomycetes</taxon>
        <taxon>Pleosporomycetidae</taxon>
        <taxon>Pleosporales</taxon>
        <taxon>Pleosporineae</taxon>
        <taxon>Didymellaceae</taxon>
        <taxon>Ascochyta</taxon>
    </lineage>
</organism>
<dbReference type="EMBL" id="JYNV01000262">
    <property type="protein sequence ID" value="KZM20941.1"/>
    <property type="molecule type" value="Genomic_DNA"/>
</dbReference>
<accession>A0A163A261</accession>
<reference evidence="2 3" key="1">
    <citation type="journal article" date="2016" name="Sci. Rep.">
        <title>Draft genome sequencing and secretome analysis of fungal phytopathogen Ascochyta rabiei provides insight into the necrotrophic effector repertoire.</title>
        <authorList>
            <person name="Verma S."/>
            <person name="Gazara R.K."/>
            <person name="Nizam S."/>
            <person name="Parween S."/>
            <person name="Chattopadhyay D."/>
            <person name="Verma P.K."/>
        </authorList>
    </citation>
    <scope>NUCLEOTIDE SEQUENCE [LARGE SCALE GENOMIC DNA]</scope>
    <source>
        <strain evidence="2 3">ArDII</strain>
    </source>
</reference>
<dbReference type="PROSITE" id="PS50011">
    <property type="entry name" value="PROTEIN_KINASE_DOM"/>
    <property type="match status" value="1"/>
</dbReference>
<comment type="caution">
    <text evidence="2">The sequence shown here is derived from an EMBL/GenBank/DDBJ whole genome shotgun (WGS) entry which is preliminary data.</text>
</comment>
<dbReference type="InterPro" id="IPR000719">
    <property type="entry name" value="Prot_kinase_dom"/>
</dbReference>
<dbReference type="Proteomes" id="UP000076837">
    <property type="component" value="Unassembled WGS sequence"/>
</dbReference>
<dbReference type="InterPro" id="IPR011009">
    <property type="entry name" value="Kinase-like_dom_sf"/>
</dbReference>
<dbReference type="SUPFAM" id="SSF56112">
    <property type="entry name" value="Protein kinase-like (PK-like)"/>
    <property type="match status" value="1"/>
</dbReference>
<dbReference type="STRING" id="5454.A0A163A261"/>
<evidence type="ECO:0000259" key="1">
    <source>
        <dbReference type="PROSITE" id="PS50011"/>
    </source>
</evidence>
<dbReference type="Pfam" id="PF00069">
    <property type="entry name" value="Pkinase"/>
    <property type="match status" value="1"/>
</dbReference>
<dbReference type="AlphaFoldDB" id="A0A163A261"/>
<dbReference type="Gene3D" id="1.10.510.10">
    <property type="entry name" value="Transferase(Phosphotransferase) domain 1"/>
    <property type="match status" value="1"/>
</dbReference>
<evidence type="ECO:0000313" key="3">
    <source>
        <dbReference type="Proteomes" id="UP000076837"/>
    </source>
</evidence>
<name>A0A163A261_DIDRA</name>
<dbReference type="GO" id="GO:0004674">
    <property type="term" value="F:protein serine/threonine kinase activity"/>
    <property type="evidence" value="ECO:0007669"/>
    <property type="project" value="TreeGrafter"/>
</dbReference>
<dbReference type="CDD" id="cd00180">
    <property type="entry name" value="PKc"/>
    <property type="match status" value="1"/>
</dbReference>
<dbReference type="SMART" id="SM00220">
    <property type="entry name" value="S_TKc"/>
    <property type="match status" value="1"/>
</dbReference>
<keyword evidence="3" id="KW-1185">Reference proteome</keyword>
<dbReference type="GO" id="GO:0005524">
    <property type="term" value="F:ATP binding"/>
    <property type="evidence" value="ECO:0007669"/>
    <property type="project" value="InterPro"/>
</dbReference>
<dbReference type="PROSITE" id="PS00108">
    <property type="entry name" value="PROTEIN_KINASE_ST"/>
    <property type="match status" value="1"/>
</dbReference>
<feature type="domain" description="Protein kinase" evidence="1">
    <location>
        <begin position="93"/>
        <end position="435"/>
    </location>
</feature>
<proteinExistence type="predicted"/>
<gene>
    <name evidence="2" type="ORF">ST47_g7921</name>
</gene>
<dbReference type="PANTHER" id="PTHR24359">
    <property type="entry name" value="SERINE/THREONINE-PROTEIN KINASE SBK1"/>
    <property type="match status" value="1"/>
</dbReference>
<dbReference type="InterPro" id="IPR008271">
    <property type="entry name" value="Ser/Thr_kinase_AS"/>
</dbReference>
<evidence type="ECO:0000313" key="2">
    <source>
        <dbReference type="EMBL" id="KZM20941.1"/>
    </source>
</evidence>